<dbReference type="NCBIfam" id="TIGR02937">
    <property type="entry name" value="sigma70-ECF"/>
    <property type="match status" value="1"/>
</dbReference>
<dbReference type="SUPFAM" id="SSF88659">
    <property type="entry name" value="Sigma3 and sigma4 domains of RNA polymerase sigma factors"/>
    <property type="match status" value="1"/>
</dbReference>
<keyword evidence="2 6" id="KW-0805">Transcription regulation</keyword>
<dbReference type="InterPro" id="IPR013325">
    <property type="entry name" value="RNA_pol_sigma_r2"/>
</dbReference>
<dbReference type="Proteomes" id="UP000249248">
    <property type="component" value="Unassembled WGS sequence"/>
</dbReference>
<evidence type="ECO:0000256" key="4">
    <source>
        <dbReference type="ARBA" id="ARBA00023125"/>
    </source>
</evidence>
<dbReference type="InterPro" id="IPR013324">
    <property type="entry name" value="RNA_pol_sigma_r3/r4-like"/>
</dbReference>
<organism evidence="9 10">
    <name type="scientific">Putridiphycobacter roseus</name>
    <dbReference type="NCBI Taxonomy" id="2219161"/>
    <lineage>
        <taxon>Bacteria</taxon>
        <taxon>Pseudomonadati</taxon>
        <taxon>Bacteroidota</taxon>
        <taxon>Flavobacteriia</taxon>
        <taxon>Flavobacteriales</taxon>
        <taxon>Crocinitomicaceae</taxon>
        <taxon>Putridiphycobacter</taxon>
    </lineage>
</organism>
<dbReference type="EMBL" id="QKSB01000002">
    <property type="protein sequence ID" value="PZE17988.1"/>
    <property type="molecule type" value="Genomic_DNA"/>
</dbReference>
<reference evidence="9 10" key="1">
    <citation type="submission" date="2018-06" db="EMBL/GenBank/DDBJ databases">
        <title>The draft genome sequence of Crocinitomix sp. SM1701.</title>
        <authorList>
            <person name="Zhang X."/>
        </authorList>
    </citation>
    <scope>NUCLEOTIDE SEQUENCE [LARGE SCALE GENOMIC DNA]</scope>
    <source>
        <strain evidence="9 10">SM1701</strain>
    </source>
</reference>
<keyword evidence="10" id="KW-1185">Reference proteome</keyword>
<dbReference type="GO" id="GO:0016987">
    <property type="term" value="F:sigma factor activity"/>
    <property type="evidence" value="ECO:0007669"/>
    <property type="project" value="UniProtKB-KW"/>
</dbReference>
<evidence type="ECO:0000313" key="9">
    <source>
        <dbReference type="EMBL" id="PZE17988.1"/>
    </source>
</evidence>
<dbReference type="PANTHER" id="PTHR43133">
    <property type="entry name" value="RNA POLYMERASE ECF-TYPE SIGMA FACTO"/>
    <property type="match status" value="1"/>
</dbReference>
<proteinExistence type="inferred from homology"/>
<feature type="domain" description="RNA polymerase sigma factor 70 region 4 type 2" evidence="8">
    <location>
        <begin position="121"/>
        <end position="171"/>
    </location>
</feature>
<dbReference type="Pfam" id="PF04542">
    <property type="entry name" value="Sigma70_r2"/>
    <property type="match status" value="1"/>
</dbReference>
<evidence type="ECO:0000256" key="1">
    <source>
        <dbReference type="ARBA" id="ARBA00010641"/>
    </source>
</evidence>
<sequence length="189" mass="21848">MRVIAESELISNIKSGDVAAFSQLIKLHQKMVFAVIYRMVDSLEDTEELAQDVFVKAFKSIKLFEGKSKFSTWIYKIAYFTAINHLRKKKMLQVPIHEAWIADVDESTLHTLNADDQKYYIKSAMKYLKPIERELITLYYLEELSNKEVAEITGMSLSNIKVSILRIRKKMLGILNALLKDEAINLIKN</sequence>
<dbReference type="GO" id="GO:0003677">
    <property type="term" value="F:DNA binding"/>
    <property type="evidence" value="ECO:0007669"/>
    <property type="project" value="UniProtKB-KW"/>
</dbReference>
<name>A0A2W1NTE9_9FLAO</name>
<dbReference type="InterPro" id="IPR039425">
    <property type="entry name" value="RNA_pol_sigma-70-like"/>
</dbReference>
<gene>
    <name evidence="9" type="ORF">DNU06_05045</name>
</gene>
<dbReference type="Pfam" id="PF08281">
    <property type="entry name" value="Sigma70_r4_2"/>
    <property type="match status" value="1"/>
</dbReference>
<accession>A0A2W1NTE9</accession>
<evidence type="ECO:0000256" key="6">
    <source>
        <dbReference type="RuleBase" id="RU000716"/>
    </source>
</evidence>
<dbReference type="InterPro" id="IPR014284">
    <property type="entry name" value="RNA_pol_sigma-70_dom"/>
</dbReference>
<dbReference type="GO" id="GO:0006352">
    <property type="term" value="P:DNA-templated transcription initiation"/>
    <property type="evidence" value="ECO:0007669"/>
    <property type="project" value="InterPro"/>
</dbReference>
<dbReference type="PANTHER" id="PTHR43133:SF45">
    <property type="entry name" value="RNA POLYMERASE ECF-TYPE SIGMA FACTOR"/>
    <property type="match status" value="1"/>
</dbReference>
<dbReference type="Gene3D" id="1.10.1740.10">
    <property type="match status" value="1"/>
</dbReference>
<evidence type="ECO:0000259" key="7">
    <source>
        <dbReference type="Pfam" id="PF04542"/>
    </source>
</evidence>
<dbReference type="InterPro" id="IPR036388">
    <property type="entry name" value="WH-like_DNA-bd_sf"/>
</dbReference>
<dbReference type="CDD" id="cd06171">
    <property type="entry name" value="Sigma70_r4"/>
    <property type="match status" value="1"/>
</dbReference>
<keyword evidence="5 6" id="KW-0804">Transcription</keyword>
<evidence type="ECO:0000256" key="2">
    <source>
        <dbReference type="ARBA" id="ARBA00023015"/>
    </source>
</evidence>
<dbReference type="OrthoDB" id="1027298at2"/>
<dbReference type="InterPro" id="IPR007627">
    <property type="entry name" value="RNA_pol_sigma70_r2"/>
</dbReference>
<feature type="domain" description="RNA polymerase sigma-70 region 2" evidence="7">
    <location>
        <begin position="24"/>
        <end position="90"/>
    </location>
</feature>
<comment type="caution">
    <text evidence="9">The sequence shown here is derived from an EMBL/GenBank/DDBJ whole genome shotgun (WGS) entry which is preliminary data.</text>
</comment>
<evidence type="ECO:0000313" key="10">
    <source>
        <dbReference type="Proteomes" id="UP000249248"/>
    </source>
</evidence>
<dbReference type="InterPro" id="IPR000838">
    <property type="entry name" value="RNA_pol_sigma70_ECF_CS"/>
</dbReference>
<protein>
    <recommendedName>
        <fullName evidence="6">RNA polymerase sigma factor</fullName>
    </recommendedName>
</protein>
<dbReference type="Gene3D" id="1.10.10.10">
    <property type="entry name" value="Winged helix-like DNA-binding domain superfamily/Winged helix DNA-binding domain"/>
    <property type="match status" value="1"/>
</dbReference>
<comment type="similarity">
    <text evidence="1 6">Belongs to the sigma-70 factor family. ECF subfamily.</text>
</comment>
<keyword evidence="3 6" id="KW-0731">Sigma factor</keyword>
<evidence type="ECO:0000256" key="5">
    <source>
        <dbReference type="ARBA" id="ARBA00023163"/>
    </source>
</evidence>
<dbReference type="AlphaFoldDB" id="A0A2W1NTE9"/>
<keyword evidence="4 6" id="KW-0238">DNA-binding</keyword>
<dbReference type="SUPFAM" id="SSF88946">
    <property type="entry name" value="Sigma2 domain of RNA polymerase sigma factors"/>
    <property type="match status" value="1"/>
</dbReference>
<evidence type="ECO:0000259" key="8">
    <source>
        <dbReference type="Pfam" id="PF08281"/>
    </source>
</evidence>
<evidence type="ECO:0000256" key="3">
    <source>
        <dbReference type="ARBA" id="ARBA00023082"/>
    </source>
</evidence>
<dbReference type="PROSITE" id="PS01063">
    <property type="entry name" value="SIGMA70_ECF"/>
    <property type="match status" value="1"/>
</dbReference>
<dbReference type="InterPro" id="IPR013249">
    <property type="entry name" value="RNA_pol_sigma70_r4_t2"/>
</dbReference>